<name>A0A6P0F2Z0_XANPE</name>
<dbReference type="PROSITE" id="PS00543">
    <property type="entry name" value="HLYD_FAMILY"/>
    <property type="match status" value="1"/>
</dbReference>
<evidence type="ECO:0000259" key="9">
    <source>
        <dbReference type="Pfam" id="PF26002"/>
    </source>
</evidence>
<evidence type="ECO:0000313" key="15">
    <source>
        <dbReference type="Proteomes" id="UP000471082"/>
    </source>
</evidence>
<keyword evidence="7" id="KW-0175">Coiled coil</keyword>
<evidence type="ECO:0000313" key="10">
    <source>
        <dbReference type="EMBL" id="KLC11211.1"/>
    </source>
</evidence>
<evidence type="ECO:0000256" key="7">
    <source>
        <dbReference type="SAM" id="Coils"/>
    </source>
</evidence>
<evidence type="ECO:0000256" key="8">
    <source>
        <dbReference type="SAM" id="Phobius"/>
    </source>
</evidence>
<dbReference type="GO" id="GO:0016020">
    <property type="term" value="C:membrane"/>
    <property type="evidence" value="ECO:0007669"/>
    <property type="project" value="UniProtKB-SubCell"/>
</dbReference>
<evidence type="ECO:0000313" key="12">
    <source>
        <dbReference type="EMBL" id="RXD54617.1"/>
    </source>
</evidence>
<evidence type="ECO:0000256" key="2">
    <source>
        <dbReference type="ARBA" id="ARBA00009477"/>
    </source>
</evidence>
<feature type="coiled-coil region" evidence="7">
    <location>
        <begin position="194"/>
        <end position="228"/>
    </location>
</feature>
<organism evidence="11 15">
    <name type="scientific">Xanthomonas perforans</name>
    <dbReference type="NCBI Taxonomy" id="442694"/>
    <lineage>
        <taxon>Bacteria</taxon>
        <taxon>Pseudomonadati</taxon>
        <taxon>Pseudomonadota</taxon>
        <taxon>Gammaproteobacteria</taxon>
        <taxon>Lysobacterales</taxon>
        <taxon>Lysobacteraceae</taxon>
        <taxon>Xanthomonas</taxon>
    </lineage>
</organism>
<comment type="subcellular location">
    <subcellularLocation>
        <location evidence="1">Membrane</location>
        <topology evidence="1">Single-pass membrane protein</topology>
    </subcellularLocation>
</comment>
<evidence type="ECO:0000313" key="14">
    <source>
        <dbReference type="Proteomes" id="UP000289372"/>
    </source>
</evidence>
<evidence type="ECO:0000313" key="11">
    <source>
        <dbReference type="EMBL" id="NEL76224.1"/>
    </source>
</evidence>
<dbReference type="EMBL" id="JAAGYU010000027">
    <property type="protein sequence ID" value="NEL76224.1"/>
    <property type="molecule type" value="Genomic_DNA"/>
</dbReference>
<dbReference type="InterPro" id="IPR050739">
    <property type="entry name" value="MFP"/>
</dbReference>
<comment type="similarity">
    <text evidence="2">Belongs to the membrane fusion protein (MFP) (TC 8.A.1) family.</text>
</comment>
<dbReference type="SUPFAM" id="SSF51230">
    <property type="entry name" value="Single hybrid motif"/>
    <property type="match status" value="1"/>
</dbReference>
<keyword evidence="5 8" id="KW-1133">Transmembrane helix</keyword>
<dbReference type="Proteomes" id="UP000035369">
    <property type="component" value="Unassembled WGS sequence"/>
</dbReference>
<dbReference type="AlphaFoldDB" id="A0A6P0F2Z0"/>
<evidence type="ECO:0000256" key="4">
    <source>
        <dbReference type="ARBA" id="ARBA00022692"/>
    </source>
</evidence>
<keyword evidence="6 8" id="KW-0472">Membrane</keyword>
<comment type="caution">
    <text evidence="11">The sequence shown here is derived from an EMBL/GenBank/DDBJ whole genome shotgun (WGS) entry which is preliminary data.</text>
</comment>
<evidence type="ECO:0000256" key="5">
    <source>
        <dbReference type="ARBA" id="ARBA00022989"/>
    </source>
</evidence>
<keyword evidence="3" id="KW-0813">Transport</keyword>
<dbReference type="PRINTS" id="PR01490">
    <property type="entry name" value="RTXTOXIND"/>
</dbReference>
<dbReference type="InterPro" id="IPR011053">
    <property type="entry name" value="Single_hybrid_motif"/>
</dbReference>
<keyword evidence="13" id="KW-1185">Reference proteome</keyword>
<dbReference type="GO" id="GO:0009306">
    <property type="term" value="P:protein secretion"/>
    <property type="evidence" value="ECO:0007669"/>
    <property type="project" value="InterPro"/>
</dbReference>
<evidence type="ECO:0000313" key="13">
    <source>
        <dbReference type="Proteomes" id="UP000035369"/>
    </source>
</evidence>
<dbReference type="Proteomes" id="UP000471082">
    <property type="component" value="Unassembled WGS sequence"/>
</dbReference>
<feature type="coiled-coil region" evidence="7">
    <location>
        <begin position="135"/>
        <end position="169"/>
    </location>
</feature>
<feature type="transmembrane region" description="Helical" evidence="8">
    <location>
        <begin position="28"/>
        <end position="51"/>
    </location>
</feature>
<feature type="domain" description="AprE-like beta-barrel" evidence="9">
    <location>
        <begin position="300"/>
        <end position="397"/>
    </location>
</feature>
<protein>
    <submittedName>
        <fullName evidence="12">Hemolysin D</fullName>
    </submittedName>
    <submittedName>
        <fullName evidence="11">HlyD family efflux transporter periplasmic adaptor subunit</fullName>
    </submittedName>
</protein>
<reference evidence="12 14" key="2">
    <citation type="submission" date="2018-02" db="EMBL/GenBank/DDBJ databases">
        <title>Characterization of Xanthomonas diversity in transplant houses and field plants.</title>
        <authorList>
            <person name="Abrahamian P."/>
            <person name="Timilsina S."/>
            <person name="Minsavage G.V."/>
            <person name="Goss E.M."/>
            <person name="Jones J.B."/>
            <person name="Vallad G.E."/>
        </authorList>
    </citation>
    <scope>NUCLEOTIDE SEQUENCE [LARGE SCALE GENOMIC DNA]</scope>
    <source>
        <strain evidence="12 14">GEV2132</strain>
    </source>
</reference>
<dbReference type="Pfam" id="PF26002">
    <property type="entry name" value="Beta-barrel_AprE"/>
    <property type="match status" value="1"/>
</dbReference>
<reference evidence="11 15" key="3">
    <citation type="submission" date="2019-11" db="EMBL/GenBank/DDBJ databases">
        <title>Genome-resolved metagenomics to study the prevalence of co-infection and intraspecific heterogeneity among plant pathogen metapopulations.</title>
        <authorList>
            <person name="Newberry E."/>
            <person name="Bhandari R."/>
            <person name="Kemble J."/>
            <person name="Sikora E."/>
            <person name="Potnis N."/>
        </authorList>
    </citation>
    <scope>NUCLEOTIDE SEQUENCE [LARGE SCALE GENOMIC DNA]</scope>
    <source>
        <strain evidence="11">Xp_Tom_Tuscaloosa_18b</strain>
    </source>
</reference>
<dbReference type="EMBL" id="PUUL01000042">
    <property type="protein sequence ID" value="RXD54617.1"/>
    <property type="molecule type" value="Genomic_DNA"/>
</dbReference>
<evidence type="ECO:0000256" key="3">
    <source>
        <dbReference type="ARBA" id="ARBA00022448"/>
    </source>
</evidence>
<proteinExistence type="inferred from homology"/>
<dbReference type="EMBL" id="JZUY01000023">
    <property type="protein sequence ID" value="KLC11211.1"/>
    <property type="molecule type" value="Genomic_DNA"/>
</dbReference>
<gene>
    <name evidence="12" type="ORF">DB769_08690</name>
    <name evidence="11" type="ORF">G3W61_08150</name>
    <name evidence="10" type="ORF">XP315_00725</name>
</gene>
<evidence type="ECO:0000256" key="6">
    <source>
        <dbReference type="ARBA" id="ARBA00023136"/>
    </source>
</evidence>
<keyword evidence="4 8" id="KW-0812">Transmembrane</keyword>
<reference evidence="10 13" key="1">
    <citation type="submission" date="2015-02" db="EMBL/GenBank/DDBJ databases">
        <title>Whole genome sequencing of multiple isolates of three species of pepper and tomato-infecting xanthomonads reveals genetic diversity in field strains and pinpoints effectors responsible for host specificity.</title>
        <authorList>
            <person name="Schwartz A."/>
            <person name="Dahlbeck D."/>
            <person name="Staskawicz B."/>
            <person name="Bart R."/>
            <person name="Potnis N."/>
            <person name="Minsavage G."/>
            <person name="Timilsina S."/>
            <person name="Goss E."/>
            <person name="Jones J."/>
            <person name="Vallad G."/>
            <person name="Barak J."/>
            <person name="Miller S."/>
            <person name="Ritchie D."/>
            <person name="Martins J.Jr."/>
            <person name="Patane J.S."/>
            <person name="Setubal J.C."/>
        </authorList>
    </citation>
    <scope>NUCLEOTIDE SEQUENCE [LARGE SCALE GENOMIC DNA]</scope>
    <source>
        <strain evidence="10 13">Xp3-15</strain>
    </source>
</reference>
<dbReference type="RefSeq" id="WP_046934623.1">
    <property type="nucleotide sequence ID" value="NZ_CP116309.1"/>
</dbReference>
<dbReference type="Proteomes" id="UP000289372">
    <property type="component" value="Unassembled WGS sequence"/>
</dbReference>
<dbReference type="Gene3D" id="2.40.50.100">
    <property type="match status" value="1"/>
</dbReference>
<dbReference type="PANTHER" id="PTHR30386">
    <property type="entry name" value="MEMBRANE FUSION SUBUNIT OF EMRAB-TOLC MULTIDRUG EFFLUX PUMP"/>
    <property type="match status" value="1"/>
</dbReference>
<sequence>MKEQLFRPEVARAKQQSWLGGVSLAQPIVPWVIAVLAFCVVISIVIILIFFEYAQRSKVHGHLVSDRGISVVAVPVAGIVGKIYVNEGDVVSPGQEIGIVYVPRSTVSGQEAGEEALRNLKLQRDGLLQANVSRKKELMAREQGYRERLQAARHEVSQLNAEIDTRKSQVHIGEELVERYKSVVDEQYVSVVQLKQQEQAVLELKSSQQSLERQKTVVTKELSELEQSLWETRAQSGALRATEIHDLAVLEQELVNQGVSNQILLRAPVAGVVASRLAEPGEALKAGQSFVTVLPKESILIAQLSVPSRAIGFIKPGNVVLLRYMAFPFQKFGLQRGRVLRISRNTMDQSQVIDSPPGSQADSYYRVLAVLDSQSVKAYGDAEQLRPGMQLEADIITEKRKLYEWLIEPLYSVKGFAK</sequence>
<dbReference type="InterPro" id="IPR006144">
    <property type="entry name" value="Secretion_HlyD_CS"/>
</dbReference>
<evidence type="ECO:0000256" key="1">
    <source>
        <dbReference type="ARBA" id="ARBA00004167"/>
    </source>
</evidence>
<accession>A0A6P0F2Z0</accession>
<dbReference type="InterPro" id="IPR058982">
    <property type="entry name" value="Beta-barrel_AprE"/>
</dbReference>
<dbReference type="PANTHER" id="PTHR30386:SF28">
    <property type="entry name" value="EXPORTED PROTEIN"/>
    <property type="match status" value="1"/>
</dbReference>